<evidence type="ECO:0000313" key="4">
    <source>
        <dbReference type="Proteomes" id="UP001595812"/>
    </source>
</evidence>
<dbReference type="PANTHER" id="PTHR40940:SF2">
    <property type="entry name" value="BATD"/>
    <property type="match status" value="1"/>
</dbReference>
<organism evidence="3 4">
    <name type="scientific">Winogradskyella maritima</name>
    <dbReference type="NCBI Taxonomy" id="1517766"/>
    <lineage>
        <taxon>Bacteria</taxon>
        <taxon>Pseudomonadati</taxon>
        <taxon>Bacteroidota</taxon>
        <taxon>Flavobacteriia</taxon>
        <taxon>Flavobacteriales</taxon>
        <taxon>Flavobacteriaceae</taxon>
        <taxon>Winogradskyella</taxon>
    </lineage>
</organism>
<feature type="transmembrane region" description="Helical" evidence="1">
    <location>
        <begin position="446"/>
        <end position="463"/>
    </location>
</feature>
<dbReference type="RefSeq" id="WP_386097280.1">
    <property type="nucleotide sequence ID" value="NZ_JBHSAT010000004.1"/>
</dbReference>
<proteinExistence type="predicted"/>
<comment type="caution">
    <text evidence="3">The sequence shown here is derived from an EMBL/GenBank/DDBJ whole genome shotgun (WGS) entry which is preliminary data.</text>
</comment>
<name>A0ABV8AE91_9FLAO</name>
<keyword evidence="2" id="KW-0732">Signal</keyword>
<keyword evidence="1" id="KW-1133">Transmembrane helix</keyword>
<protein>
    <submittedName>
        <fullName evidence="3">BatD family protein</fullName>
    </submittedName>
</protein>
<evidence type="ECO:0000313" key="3">
    <source>
        <dbReference type="EMBL" id="MFC3876403.1"/>
    </source>
</evidence>
<feature type="chain" id="PRO_5045101856" evidence="2">
    <location>
        <begin position="21"/>
        <end position="587"/>
    </location>
</feature>
<keyword evidence="4" id="KW-1185">Reference proteome</keyword>
<reference evidence="4" key="1">
    <citation type="journal article" date="2019" name="Int. J. Syst. Evol. Microbiol.">
        <title>The Global Catalogue of Microorganisms (GCM) 10K type strain sequencing project: providing services to taxonomists for standard genome sequencing and annotation.</title>
        <authorList>
            <consortium name="The Broad Institute Genomics Platform"/>
            <consortium name="The Broad Institute Genome Sequencing Center for Infectious Disease"/>
            <person name="Wu L."/>
            <person name="Ma J."/>
        </authorList>
    </citation>
    <scope>NUCLEOTIDE SEQUENCE [LARGE SCALE GENOMIC DNA]</scope>
    <source>
        <strain evidence="4">CECT 8979</strain>
    </source>
</reference>
<dbReference type="InterPro" id="IPR025738">
    <property type="entry name" value="BatD"/>
</dbReference>
<feature type="signal peptide" evidence="2">
    <location>
        <begin position="1"/>
        <end position="20"/>
    </location>
</feature>
<keyword evidence="1" id="KW-0812">Transmembrane</keyword>
<gene>
    <name evidence="3" type="ORF">ACFOSX_04085</name>
</gene>
<dbReference type="EMBL" id="JBHSAT010000004">
    <property type="protein sequence ID" value="MFC3876403.1"/>
    <property type="molecule type" value="Genomic_DNA"/>
</dbReference>
<dbReference type="Pfam" id="PF13584">
    <property type="entry name" value="BatD"/>
    <property type="match status" value="2"/>
</dbReference>
<dbReference type="PANTHER" id="PTHR40940">
    <property type="entry name" value="PROTEIN BATD-RELATED"/>
    <property type="match status" value="1"/>
</dbReference>
<evidence type="ECO:0000256" key="1">
    <source>
        <dbReference type="SAM" id="Phobius"/>
    </source>
</evidence>
<keyword evidence="1" id="KW-0472">Membrane</keyword>
<accession>A0ABV8AE91</accession>
<evidence type="ECO:0000256" key="2">
    <source>
        <dbReference type="SAM" id="SignalP"/>
    </source>
</evidence>
<sequence length="587" mass="65565">MLARSFYIVLFLLCSAASFSQVKFEAKVSKSKLGLNERLRVDFEMNQSGDNFESPNFTDFTVVGGPNLSESTSYFNGQRSYAKTYTYFLSPTAKGRFKIGAASIEIGGKTYKTEPVIITVTDAVAPPKNSAAAAAQTIADENIHLVAEVSNPNPYLNEAITVIYKLYVAPSTGVRNWVEKENPRFNDFWSQNLEIKAYKEERGKYKGEDYRFVVLKKAVLYPQKTGKLKLDPFVLDLVVEVPKNGYDIFGNRLMTRVPQTIRAGNRTINVKPLPEEGKPADFSGAVGEFDFVVTTNKTALNASESLEAKVQVSGKGNLKLFELPKLTVPSSLEVYEPEHAENVRTNLGGMQGRISDTYTIVPQYKGKYPIPSISFSYFDLKTESYKTLNSEELLVDVITGPSNTENTATSTAIAQPNTPNAPFAFIKISTNFKPTESKPFFKSTTFWASLLMPLLAIPIAILVRRKKDERDADIVGNKRRKADRLARKYLSTAKKALGDKVPFYLALEKALHNYLKAKLKLETSDMSKPKIRELLASRQVDEVNIDSFSKLLESCELARYAPSTTVEMQRDYDVAATTISQIDKQIR</sequence>
<dbReference type="Proteomes" id="UP001595812">
    <property type="component" value="Unassembled WGS sequence"/>
</dbReference>